<feature type="domain" description="TNFR-Cys" evidence="8">
    <location>
        <begin position="53"/>
        <end position="83"/>
    </location>
</feature>
<organism evidence="9 10">
    <name type="scientific">Sapajus apella</name>
    <name type="common">Brown-capped capuchin</name>
    <name type="synonym">Cebus apella</name>
    <dbReference type="NCBI Taxonomy" id="9515"/>
    <lineage>
        <taxon>Eukaryota</taxon>
        <taxon>Metazoa</taxon>
        <taxon>Chordata</taxon>
        <taxon>Craniata</taxon>
        <taxon>Vertebrata</taxon>
        <taxon>Euteleostomi</taxon>
        <taxon>Mammalia</taxon>
        <taxon>Eutheria</taxon>
        <taxon>Euarchontoglires</taxon>
        <taxon>Primates</taxon>
        <taxon>Haplorrhini</taxon>
        <taxon>Platyrrhini</taxon>
        <taxon>Cebidae</taxon>
        <taxon>Cebinae</taxon>
        <taxon>Sapajus</taxon>
    </lineage>
</organism>
<keyword evidence="2" id="KW-0677">Repeat</keyword>
<keyword evidence="4" id="KW-1015">Disulfide bond</keyword>
<comment type="subcellular location">
    <subcellularLocation>
        <location evidence="1">Membrane</location>
    </subcellularLocation>
</comment>
<dbReference type="InterPro" id="IPR001368">
    <property type="entry name" value="TNFR/NGFR_Cys_rich_reg"/>
</dbReference>
<name>A0A6J3IPL3_SAPAP</name>
<feature type="region of interest" description="Disordered" evidence="7">
    <location>
        <begin position="1"/>
        <end position="23"/>
    </location>
</feature>
<gene>
    <name evidence="10" type="primary">LOC116558206</name>
</gene>
<dbReference type="InterPro" id="IPR052491">
    <property type="entry name" value="TNFRSF10"/>
</dbReference>
<dbReference type="PANTHER" id="PTHR46330">
    <property type="entry name" value="TUMOR NECROSIS FACTOR RECEPTOR SUPERFAMILY MEMBER 10B"/>
    <property type="match status" value="1"/>
</dbReference>
<dbReference type="GO" id="GO:0043065">
    <property type="term" value="P:positive regulation of apoptotic process"/>
    <property type="evidence" value="ECO:0007669"/>
    <property type="project" value="TreeGrafter"/>
</dbReference>
<dbReference type="GO" id="GO:0005886">
    <property type="term" value="C:plasma membrane"/>
    <property type="evidence" value="ECO:0007669"/>
    <property type="project" value="TreeGrafter"/>
</dbReference>
<evidence type="ECO:0000256" key="2">
    <source>
        <dbReference type="ARBA" id="ARBA00022737"/>
    </source>
</evidence>
<sequence length="220" mass="23075">MAPLAVLGPGAAPFPGPRRGRGTLSPLSDGAHWLFSPFPGSHRSEYTGTYNRCTEGVDYTNASNNLFSCLPCRVCISGTECVNPLPRGGVQGNEMGVVAISAHAQTLPQPQPGSMGGPCRHEEPVLLLTPSRGHCRGRVAPLSYYLASFPSRVPPPSLCVPRCPSGKVLVSNCMSWSDIGCVEESGANATVKTPAAEETVTTSSGTPASCDYLLCIIMQN</sequence>
<dbReference type="Pfam" id="PF00020">
    <property type="entry name" value="TNFR_c6"/>
    <property type="match status" value="1"/>
</dbReference>
<keyword evidence="6" id="KW-0325">Glycoprotein</keyword>
<accession>A0A6J3IPL3</accession>
<dbReference type="GO" id="GO:0036462">
    <property type="term" value="P:TRAIL-activated apoptotic signaling pathway"/>
    <property type="evidence" value="ECO:0007669"/>
    <property type="project" value="TreeGrafter"/>
</dbReference>
<dbReference type="Proteomes" id="UP000504640">
    <property type="component" value="Unplaced"/>
</dbReference>
<evidence type="ECO:0000259" key="8">
    <source>
        <dbReference type="Pfam" id="PF00020"/>
    </source>
</evidence>
<dbReference type="GO" id="GO:0009986">
    <property type="term" value="C:cell surface"/>
    <property type="evidence" value="ECO:0007669"/>
    <property type="project" value="TreeGrafter"/>
</dbReference>
<protein>
    <submittedName>
        <fullName evidence="10">Tumor necrosis factor receptor superfamily member 10C-like</fullName>
    </submittedName>
</protein>
<keyword evidence="9" id="KW-1185">Reference proteome</keyword>
<feature type="compositionally biased region" description="Low complexity" evidence="7">
    <location>
        <begin position="1"/>
        <end position="13"/>
    </location>
</feature>
<evidence type="ECO:0000256" key="4">
    <source>
        <dbReference type="ARBA" id="ARBA00023157"/>
    </source>
</evidence>
<evidence type="ECO:0000256" key="1">
    <source>
        <dbReference type="ARBA" id="ARBA00004370"/>
    </source>
</evidence>
<dbReference type="PANTHER" id="PTHR46330:SF12">
    <property type="entry name" value="TUMOR NECROSIS FACTOR RECEPTOR SUPERFAMILY MEMBER 10A"/>
    <property type="match status" value="1"/>
</dbReference>
<dbReference type="SUPFAM" id="SSF57586">
    <property type="entry name" value="TNF receptor-like"/>
    <property type="match status" value="2"/>
</dbReference>
<evidence type="ECO:0000313" key="10">
    <source>
        <dbReference type="RefSeq" id="XP_032143914.1"/>
    </source>
</evidence>
<evidence type="ECO:0000256" key="7">
    <source>
        <dbReference type="SAM" id="MobiDB-lite"/>
    </source>
</evidence>
<keyword evidence="3" id="KW-0472">Membrane</keyword>
<evidence type="ECO:0000256" key="3">
    <source>
        <dbReference type="ARBA" id="ARBA00023136"/>
    </source>
</evidence>
<reference evidence="10" key="1">
    <citation type="submission" date="2025-08" db="UniProtKB">
        <authorList>
            <consortium name="RefSeq"/>
        </authorList>
    </citation>
    <scope>IDENTIFICATION</scope>
    <source>
        <tissue evidence="10">Blood</tissue>
    </source>
</reference>
<dbReference type="Gene3D" id="2.10.50.10">
    <property type="entry name" value="Tumor Necrosis Factor Receptor, subunit A, domain 2"/>
    <property type="match status" value="2"/>
</dbReference>
<dbReference type="RefSeq" id="XP_032143914.1">
    <property type="nucleotide sequence ID" value="XM_032288023.1"/>
</dbReference>
<dbReference type="GeneID" id="116558206"/>
<keyword evidence="5" id="KW-0675">Receptor</keyword>
<evidence type="ECO:0000256" key="6">
    <source>
        <dbReference type="ARBA" id="ARBA00023180"/>
    </source>
</evidence>
<dbReference type="AlphaFoldDB" id="A0A6J3IPL3"/>
<evidence type="ECO:0000313" key="9">
    <source>
        <dbReference type="Proteomes" id="UP000504640"/>
    </source>
</evidence>
<evidence type="ECO:0000256" key="5">
    <source>
        <dbReference type="ARBA" id="ARBA00023170"/>
    </source>
</evidence>
<proteinExistence type="predicted"/>